<dbReference type="AlphaFoldDB" id="A0AAN8PA46"/>
<gene>
    <name evidence="1" type="ORF">RUM43_008995</name>
</gene>
<dbReference type="EMBL" id="JAWJWE010000038">
    <property type="protein sequence ID" value="KAK6623143.1"/>
    <property type="molecule type" value="Genomic_DNA"/>
</dbReference>
<comment type="caution">
    <text evidence="1">The sequence shown here is derived from an EMBL/GenBank/DDBJ whole genome shotgun (WGS) entry which is preliminary data.</text>
</comment>
<proteinExistence type="predicted"/>
<sequence length="81" mass="9049">MTRGPIPYTFLISGLERSCGLELGGCVEPHHTSSGCVTASCHYDTALYSRGEEDYITQQPTVCHRVQSDDEVKVIRIEQFE</sequence>
<name>A0AAN8PA46_POLSC</name>
<organism evidence="1 2">
    <name type="scientific">Polyplax serrata</name>
    <name type="common">Common mouse louse</name>
    <dbReference type="NCBI Taxonomy" id="468196"/>
    <lineage>
        <taxon>Eukaryota</taxon>
        <taxon>Metazoa</taxon>
        <taxon>Ecdysozoa</taxon>
        <taxon>Arthropoda</taxon>
        <taxon>Hexapoda</taxon>
        <taxon>Insecta</taxon>
        <taxon>Pterygota</taxon>
        <taxon>Neoptera</taxon>
        <taxon>Paraneoptera</taxon>
        <taxon>Psocodea</taxon>
        <taxon>Troctomorpha</taxon>
        <taxon>Phthiraptera</taxon>
        <taxon>Anoplura</taxon>
        <taxon>Polyplacidae</taxon>
        <taxon>Polyplax</taxon>
    </lineage>
</organism>
<evidence type="ECO:0000313" key="1">
    <source>
        <dbReference type="EMBL" id="KAK6623143.1"/>
    </source>
</evidence>
<accession>A0AAN8PA46</accession>
<reference evidence="1 2" key="1">
    <citation type="submission" date="2023-10" db="EMBL/GenBank/DDBJ databases">
        <title>Genomes of two closely related lineages of the louse Polyplax serrata with different host specificities.</title>
        <authorList>
            <person name="Martinu J."/>
            <person name="Tarabai H."/>
            <person name="Stefka J."/>
            <person name="Hypsa V."/>
        </authorList>
    </citation>
    <scope>NUCLEOTIDE SEQUENCE [LARGE SCALE GENOMIC DNA]</scope>
    <source>
        <strain evidence="1">HR10_N</strain>
    </source>
</reference>
<dbReference type="Proteomes" id="UP001372834">
    <property type="component" value="Unassembled WGS sequence"/>
</dbReference>
<evidence type="ECO:0000313" key="2">
    <source>
        <dbReference type="Proteomes" id="UP001372834"/>
    </source>
</evidence>
<protein>
    <submittedName>
        <fullName evidence="1">Uncharacterized protein</fullName>
    </submittedName>
</protein>